<accession>A0A8S9ZRJ5</accession>
<comment type="caution">
    <text evidence="1">The sequence shown here is derived from an EMBL/GenBank/DDBJ whole genome shotgun (WGS) entry which is preliminary data.</text>
</comment>
<gene>
    <name evidence="1" type="ORF">Mgra_00004358</name>
</gene>
<protein>
    <submittedName>
        <fullName evidence="1">Uncharacterized protein</fullName>
    </submittedName>
</protein>
<name>A0A8S9ZRJ5_9BILA</name>
<reference evidence="1" key="1">
    <citation type="journal article" date="2020" name="Ecol. Evol.">
        <title>Genome structure and content of the rice root-knot nematode (Meloidogyne graminicola).</title>
        <authorList>
            <person name="Phan N.T."/>
            <person name="Danchin E.G.J."/>
            <person name="Klopp C."/>
            <person name="Perfus-Barbeoch L."/>
            <person name="Kozlowski D.K."/>
            <person name="Koutsovoulos G.D."/>
            <person name="Lopez-Roques C."/>
            <person name="Bouchez O."/>
            <person name="Zahm M."/>
            <person name="Besnard G."/>
            <person name="Bellafiore S."/>
        </authorList>
    </citation>
    <scope>NUCLEOTIDE SEQUENCE</scope>
    <source>
        <strain evidence="1">VN-18</strain>
    </source>
</reference>
<keyword evidence="2" id="KW-1185">Reference proteome</keyword>
<sequence>MKKDRGLEHNSEQMDWLKKEEMKFLLKEKCKKIKESELVLLETQNNAEKLKSALYLAIINWHKKNYPGLSNKHINMLLAENLGLMGSSMSRELKKFFREDSVEHIQNARFKIGVFRAAFTVTNVEEAPQGRENLLEQLIEHFYVRAYRAAGARSEKCSIIVRSSVLERPIQIPYRGLAQNTPQVVMEQFDNVDQSGQRMGRPSIYSQPIHIEIVMGPSNEEALRLSRKDREGGGRKRREIHHGIDVNNLIQV</sequence>
<evidence type="ECO:0000313" key="1">
    <source>
        <dbReference type="EMBL" id="KAF7636230.1"/>
    </source>
</evidence>
<organism evidence="1 2">
    <name type="scientific">Meloidogyne graminicola</name>
    <dbReference type="NCBI Taxonomy" id="189291"/>
    <lineage>
        <taxon>Eukaryota</taxon>
        <taxon>Metazoa</taxon>
        <taxon>Ecdysozoa</taxon>
        <taxon>Nematoda</taxon>
        <taxon>Chromadorea</taxon>
        <taxon>Rhabditida</taxon>
        <taxon>Tylenchina</taxon>
        <taxon>Tylenchomorpha</taxon>
        <taxon>Tylenchoidea</taxon>
        <taxon>Meloidogynidae</taxon>
        <taxon>Meloidogyninae</taxon>
        <taxon>Meloidogyne</taxon>
    </lineage>
</organism>
<evidence type="ECO:0000313" key="2">
    <source>
        <dbReference type="Proteomes" id="UP000605970"/>
    </source>
</evidence>
<dbReference type="Proteomes" id="UP000605970">
    <property type="component" value="Unassembled WGS sequence"/>
</dbReference>
<proteinExistence type="predicted"/>
<dbReference type="EMBL" id="JABEBT010000032">
    <property type="protein sequence ID" value="KAF7636230.1"/>
    <property type="molecule type" value="Genomic_DNA"/>
</dbReference>
<dbReference type="OrthoDB" id="10379207at2759"/>
<dbReference type="AlphaFoldDB" id="A0A8S9ZRJ5"/>